<dbReference type="AlphaFoldDB" id="A0A4T0FQD7"/>
<evidence type="ECO:0000313" key="2">
    <source>
        <dbReference type="Proteomes" id="UP000310189"/>
    </source>
</evidence>
<sequence>MSMSMNIGIGSSKQYSASHHSIDILSSSATTFDPFTAYAPSIEMSVSSTQQLCASTPAMRVDILKKNSVIAVLHLSITSDTFMCSTRDDLIQQDLDLLPSEDGDRRIVGRRPFELASGKMPPVSYVGGRVSCLHLTKKIITNASPSQIRSQGALHPYATFESSRSLFKKDGKRIRHELVILDDTRVTPTTAFILIIANQAYHRCVWGKHLDALARQNDLTQYHKAQGMIFNPAVGAGVLLA</sequence>
<name>A0A4T0FQD7_9BASI</name>
<proteinExistence type="predicted"/>
<organism evidence="1 2">
    <name type="scientific">Wallemia hederae</name>
    <dbReference type="NCBI Taxonomy" id="1540922"/>
    <lineage>
        <taxon>Eukaryota</taxon>
        <taxon>Fungi</taxon>
        <taxon>Dikarya</taxon>
        <taxon>Basidiomycota</taxon>
        <taxon>Wallemiomycotina</taxon>
        <taxon>Wallemiomycetes</taxon>
        <taxon>Wallemiales</taxon>
        <taxon>Wallemiaceae</taxon>
        <taxon>Wallemia</taxon>
    </lineage>
</organism>
<keyword evidence="2" id="KW-1185">Reference proteome</keyword>
<accession>A0A4T0FQD7</accession>
<reference evidence="1 2" key="1">
    <citation type="submission" date="2019-03" db="EMBL/GenBank/DDBJ databases">
        <title>Sequencing 23 genomes of Wallemia ichthyophaga.</title>
        <authorList>
            <person name="Gostincar C."/>
        </authorList>
    </citation>
    <scope>NUCLEOTIDE SEQUENCE [LARGE SCALE GENOMIC DNA]</scope>
    <source>
        <strain evidence="1 2">EXF-5753</strain>
    </source>
</reference>
<dbReference type="OrthoDB" id="10425357at2759"/>
<protein>
    <submittedName>
        <fullName evidence="1">Uncharacterized protein</fullName>
    </submittedName>
</protein>
<gene>
    <name evidence="1" type="ORF">E3P99_01314</name>
</gene>
<evidence type="ECO:0000313" key="1">
    <source>
        <dbReference type="EMBL" id="TIA90957.1"/>
    </source>
</evidence>
<comment type="caution">
    <text evidence="1">The sequence shown here is derived from an EMBL/GenBank/DDBJ whole genome shotgun (WGS) entry which is preliminary data.</text>
</comment>
<dbReference type="Proteomes" id="UP000310189">
    <property type="component" value="Unassembled WGS sequence"/>
</dbReference>
<dbReference type="EMBL" id="SPNW01000015">
    <property type="protein sequence ID" value="TIA90957.1"/>
    <property type="molecule type" value="Genomic_DNA"/>
</dbReference>